<dbReference type="GO" id="GO:0007218">
    <property type="term" value="P:neuropeptide signaling pathway"/>
    <property type="evidence" value="ECO:0007669"/>
    <property type="project" value="UniProtKB-KW"/>
</dbReference>
<proteinExistence type="evidence at transcript level"/>
<dbReference type="GO" id="GO:0005179">
    <property type="term" value="F:hormone activity"/>
    <property type="evidence" value="ECO:0007669"/>
    <property type="project" value="InterPro"/>
</dbReference>
<evidence type="ECO:0000256" key="5">
    <source>
        <dbReference type="RuleBase" id="RU000406"/>
    </source>
</evidence>
<evidence type="ECO:0000256" key="1">
    <source>
        <dbReference type="ARBA" id="ARBA00009034"/>
    </source>
</evidence>
<dbReference type="Gene3D" id="1.10.100.10">
    <property type="entry name" value="Insulin-like"/>
    <property type="match status" value="1"/>
</dbReference>
<dbReference type="Pfam" id="PF00049">
    <property type="entry name" value="Insulin"/>
    <property type="match status" value="1"/>
</dbReference>
<dbReference type="PANTHER" id="PTHR13647">
    <property type="entry name" value="INSULIN-LIKE PEPTIDE 2-RELATED"/>
    <property type="match status" value="1"/>
</dbReference>
<evidence type="ECO:0000259" key="7">
    <source>
        <dbReference type="SMART" id="SM00078"/>
    </source>
</evidence>
<evidence type="ECO:0000256" key="2">
    <source>
        <dbReference type="ARBA" id="ARBA00022685"/>
    </source>
</evidence>
<protein>
    <submittedName>
        <fullName evidence="8">Insulin related peptide 3 neuropeptide</fullName>
    </submittedName>
</protein>
<accession>V5TCC3</accession>
<organism evidence="8">
    <name type="scientific">Platynereis dumerilii</name>
    <name type="common">Dumeril's clam worm</name>
    <dbReference type="NCBI Taxonomy" id="6359"/>
    <lineage>
        <taxon>Eukaryota</taxon>
        <taxon>Metazoa</taxon>
        <taxon>Spiralia</taxon>
        <taxon>Lophotrochozoa</taxon>
        <taxon>Annelida</taxon>
        <taxon>Polychaeta</taxon>
        <taxon>Errantia</taxon>
        <taxon>Phyllodocida</taxon>
        <taxon>Nereididae</taxon>
        <taxon>Platynereis</taxon>
    </lineage>
</organism>
<dbReference type="SMART" id="SM00078">
    <property type="entry name" value="IlGF"/>
    <property type="match status" value="1"/>
</dbReference>
<evidence type="ECO:0000313" key="8">
    <source>
        <dbReference type="EMBL" id="AHB62360.1"/>
    </source>
</evidence>
<dbReference type="GO" id="GO:0005576">
    <property type="term" value="C:extracellular region"/>
    <property type="evidence" value="ECO:0007669"/>
    <property type="project" value="UniProtKB-SubCell"/>
</dbReference>
<reference evidence="8" key="1">
    <citation type="submission" date="2013-08" db="EMBL/GenBank/DDBJ databases">
        <title>The neuropeptide complement of the marine annelid Platynereis dumerilii.</title>
        <authorList>
            <person name="Conzelmann M."/>
            <person name="Williams E.A."/>
            <person name="Krug K."/>
            <person name="Franz-Wachtel M."/>
            <person name="Macek B."/>
            <person name="Jekely G."/>
        </authorList>
    </citation>
    <scope>NUCLEOTIDE SEQUENCE</scope>
</reference>
<keyword evidence="2" id="KW-0165">Cleavage on pair of basic residues</keyword>
<dbReference type="AlphaFoldDB" id="V5TCC3"/>
<feature type="signal peptide" evidence="6">
    <location>
        <begin position="1"/>
        <end position="22"/>
    </location>
</feature>
<comment type="subcellular location">
    <subcellularLocation>
        <location evidence="5">Secreted</location>
    </subcellularLocation>
</comment>
<name>V5TCC3_PLADU</name>
<keyword evidence="3 6" id="KW-0732">Signal</keyword>
<comment type="similarity">
    <text evidence="1 5">Belongs to the insulin family.</text>
</comment>
<dbReference type="InterPro" id="IPR036438">
    <property type="entry name" value="Insulin-like_sf"/>
</dbReference>
<dbReference type="PRINTS" id="PR00276">
    <property type="entry name" value="INSULINFAMLY"/>
</dbReference>
<evidence type="ECO:0000256" key="6">
    <source>
        <dbReference type="SAM" id="SignalP"/>
    </source>
</evidence>
<keyword evidence="4" id="KW-1015">Disulfide bond</keyword>
<evidence type="ECO:0000256" key="3">
    <source>
        <dbReference type="ARBA" id="ARBA00022729"/>
    </source>
</evidence>
<dbReference type="InterPro" id="IPR022353">
    <property type="entry name" value="Insulin_CS"/>
</dbReference>
<dbReference type="InterPro" id="IPR022352">
    <property type="entry name" value="Ins/IGF/rlx"/>
</dbReference>
<keyword evidence="5" id="KW-0964">Secreted</keyword>
<dbReference type="EMBL" id="KF515921">
    <property type="protein sequence ID" value="AHB62360.1"/>
    <property type="molecule type" value="mRNA"/>
</dbReference>
<feature type="domain" description="Insulin-like" evidence="7">
    <location>
        <begin position="36"/>
        <end position="112"/>
    </location>
</feature>
<dbReference type="PROSITE" id="PS00262">
    <property type="entry name" value="INSULIN"/>
    <property type="match status" value="1"/>
</dbReference>
<feature type="chain" id="PRO_5004740943" evidence="6">
    <location>
        <begin position="23"/>
        <end position="202"/>
    </location>
</feature>
<evidence type="ECO:0000256" key="4">
    <source>
        <dbReference type="ARBA" id="ARBA00023157"/>
    </source>
</evidence>
<dbReference type="InterPro" id="IPR016179">
    <property type="entry name" value="Insulin-like"/>
</dbReference>
<sequence length="202" mass="22394">MGTAHRFSWHLLLCLFATSSHGGLTRTCLGDTLDKRGLCGPGLSSALQIVCPNGYHYGKRSAGTEISPQVSAESPFLDKRLAMSILHNRGKRGIICECCKHKCSFSELKEYCHVPVKRSFLSTDTPKLSQDQMNLIDVKWGLDDEGATSRLVNIGDIEDDSDVNNKYLPSELTQDERNTRKDSQIGQLVRLLLDKSSAHDTI</sequence>
<dbReference type="SUPFAM" id="SSF56994">
    <property type="entry name" value="Insulin-like"/>
    <property type="match status" value="1"/>
</dbReference>
<dbReference type="PANTHER" id="PTHR13647:SF4">
    <property type="entry name" value="INSULIN-LIKE PEPTIDE 1-RELATED"/>
    <property type="match status" value="1"/>
</dbReference>
<keyword evidence="8" id="KW-0527">Neuropeptide</keyword>